<dbReference type="GO" id="GO:0000132">
    <property type="term" value="P:establishment of mitotic spindle orientation"/>
    <property type="evidence" value="ECO:0007669"/>
    <property type="project" value="UniProtKB-UniRule"/>
</dbReference>
<keyword evidence="2 11" id="KW-0963">Cytoplasm</keyword>
<dbReference type="PROSITE" id="PS50082">
    <property type="entry name" value="WD_REPEATS_2"/>
    <property type="match status" value="5"/>
</dbReference>
<keyword evidence="6" id="KW-0677">Repeat</keyword>
<feature type="repeat" description="WD" evidence="12">
    <location>
        <begin position="513"/>
        <end position="527"/>
    </location>
</feature>
<feature type="repeat" description="WD" evidence="12">
    <location>
        <begin position="420"/>
        <end position="453"/>
    </location>
</feature>
<dbReference type="Proteomes" id="UP001165063">
    <property type="component" value="Unassembled WGS sequence"/>
</dbReference>
<dbReference type="Gene3D" id="2.130.10.10">
    <property type="entry name" value="YVTN repeat-like/Quinoprotein amine dehydrogenase"/>
    <property type="match status" value="3"/>
</dbReference>
<evidence type="ECO:0000313" key="14">
    <source>
        <dbReference type="EMBL" id="GMG21006.1"/>
    </source>
</evidence>
<comment type="subunit">
    <text evidence="11">Self-associates. Interacts with NDL1 and dynein.</text>
</comment>
<keyword evidence="3 12" id="KW-0853">WD repeat</keyword>
<evidence type="ECO:0000313" key="15">
    <source>
        <dbReference type="Proteomes" id="UP001165063"/>
    </source>
</evidence>
<evidence type="ECO:0000256" key="5">
    <source>
        <dbReference type="ARBA" id="ARBA00022701"/>
    </source>
</evidence>
<comment type="similarity">
    <text evidence="11">Belongs to the WD repeat LIS1/nudF family.</text>
</comment>
<evidence type="ECO:0000256" key="8">
    <source>
        <dbReference type="ARBA" id="ARBA00023054"/>
    </source>
</evidence>
<comment type="function">
    <text evidence="11">Positively regulates the activity of the minus-end directed microtubule motor protein dynein. Plays a central role in positioning the mitotic spindle at the bud neck during cell division. Targets cytoplasmic dynein to microtubule plus ends, thereby promoting dynein-mediated microtubule sliding along the bud cortex and consequently the movement of the mitotic spindle to the bud neck.</text>
</comment>
<dbReference type="EMBL" id="BSXU01000528">
    <property type="protein sequence ID" value="GMG21006.1"/>
    <property type="molecule type" value="Genomic_DNA"/>
</dbReference>
<dbReference type="PROSITE" id="PS50294">
    <property type="entry name" value="WD_REPEATS_REGION"/>
    <property type="match status" value="3"/>
</dbReference>
<keyword evidence="5 11" id="KW-0493">Microtubule</keyword>
<gene>
    <name evidence="11" type="primary">PAC1</name>
    <name evidence="11" type="synonym">LIS1</name>
    <name evidence="14" type="ORF">Amon01_000165400</name>
</gene>
<dbReference type="InterPro" id="IPR020472">
    <property type="entry name" value="WD40_PAC1"/>
</dbReference>
<dbReference type="SUPFAM" id="SSF109925">
    <property type="entry name" value="Lissencephaly-1 protein (Lis-1, PAF-AH alpha) N-terminal domain"/>
    <property type="match status" value="1"/>
</dbReference>
<evidence type="ECO:0000256" key="11">
    <source>
        <dbReference type="HAMAP-Rule" id="MF_03141"/>
    </source>
</evidence>
<sequence length="527" mass="59011">MSSSNILSERQLHELNKSLIQYLKPMLKDSDPKIINLLCKKLLECSTNDFDHKLNRTIPANFLEKKWSTVLRLQKKVYDLEAEISTQKELIDTYSGLLSTTSASSAVIKDKLNWIPTRLKSALQYQQSAITAVAVHPFNPIIAAGSMDGSITLWSLLDLTQPEKIIKNAHTRAITCLAFQPHSTQKVEADGNHSPTSDDAESHDYSNGSSTQNNRFRSTTLLASSSSDLVIKLWNIDDPRQTSITTPVRQLTGHEHSISHLTFKKDDPNILISASRDKSIKKWDISTGWSLRTIVGHSDWVRCVNLSENNEYILSCSNDQSVRLTHLESGNGIGLCVGHEQVVECAIFLPMSLNEKLDRFIDSKLNDSVGSNYEQVGYKYCASCGRDNVINIWLLPLPDMNSGKPLPGANPRGQLIFQIANGHSSWIKDLEMHPNGKYLCSCSDDKMIKLWDLTKLREGVMPVSVLKGCGNFVNSVRFAEPVLPDEYDELSKSTDELDQARAHRLFEDGMRCYLVSGSADNTIRVWV</sequence>
<keyword evidence="9 11" id="KW-0206">Cytoskeleton</keyword>
<proteinExistence type="inferred from homology"/>
<dbReference type="InterPro" id="IPR019775">
    <property type="entry name" value="WD40_repeat_CS"/>
</dbReference>
<evidence type="ECO:0000256" key="2">
    <source>
        <dbReference type="ARBA" id="ARBA00022490"/>
    </source>
</evidence>
<dbReference type="GO" id="GO:0005737">
    <property type="term" value="C:cytoplasm"/>
    <property type="evidence" value="ECO:0007669"/>
    <property type="project" value="UniProtKB-UniRule"/>
</dbReference>
<dbReference type="PROSITE" id="PS00678">
    <property type="entry name" value="WD_REPEATS_1"/>
    <property type="match status" value="1"/>
</dbReference>
<evidence type="ECO:0000256" key="10">
    <source>
        <dbReference type="ARBA" id="ARBA00023306"/>
    </source>
</evidence>
<dbReference type="HAMAP" id="MF_03141">
    <property type="entry name" value="lis1"/>
    <property type="match status" value="1"/>
</dbReference>
<evidence type="ECO:0000256" key="1">
    <source>
        <dbReference type="ARBA" id="ARBA00022448"/>
    </source>
</evidence>
<dbReference type="GO" id="GO:0005874">
    <property type="term" value="C:microtubule"/>
    <property type="evidence" value="ECO:0007669"/>
    <property type="project" value="UniProtKB-KW"/>
</dbReference>
<keyword evidence="10 11" id="KW-0131">Cell cycle</keyword>
<reference evidence="14" key="1">
    <citation type="submission" date="2023-04" db="EMBL/GenBank/DDBJ databases">
        <title>Ambrosiozyma monospora NBRC 1965.</title>
        <authorList>
            <person name="Ichikawa N."/>
            <person name="Sato H."/>
            <person name="Tonouchi N."/>
        </authorList>
    </citation>
    <scope>NUCLEOTIDE SEQUENCE</scope>
    <source>
        <strain evidence="14">NBRC 1965</strain>
    </source>
</reference>
<dbReference type="PANTHER" id="PTHR19848">
    <property type="entry name" value="WD40 REPEAT PROTEIN"/>
    <property type="match status" value="1"/>
</dbReference>
<dbReference type="OrthoDB" id="10264588at2759"/>
<name>A0A9W6YTK2_AMBMO</name>
<dbReference type="AlphaFoldDB" id="A0A9W6YTK2"/>
<dbReference type="Pfam" id="PF00400">
    <property type="entry name" value="WD40"/>
    <property type="match status" value="5"/>
</dbReference>
<dbReference type="SUPFAM" id="SSF50978">
    <property type="entry name" value="WD40 repeat-like"/>
    <property type="match status" value="1"/>
</dbReference>
<dbReference type="InterPro" id="IPR036322">
    <property type="entry name" value="WD40_repeat_dom_sf"/>
</dbReference>
<dbReference type="PANTHER" id="PTHR19848:SF8">
    <property type="entry name" value="F-BOX AND WD REPEAT DOMAIN CONTAINING 7"/>
    <property type="match status" value="1"/>
</dbReference>
<evidence type="ECO:0000256" key="4">
    <source>
        <dbReference type="ARBA" id="ARBA00022618"/>
    </source>
</evidence>
<evidence type="ECO:0000256" key="6">
    <source>
        <dbReference type="ARBA" id="ARBA00022737"/>
    </source>
</evidence>
<keyword evidence="1 11" id="KW-0813">Transport</keyword>
<evidence type="ECO:0000256" key="9">
    <source>
        <dbReference type="ARBA" id="ARBA00023212"/>
    </source>
</evidence>
<dbReference type="GO" id="GO:0051301">
    <property type="term" value="P:cell division"/>
    <property type="evidence" value="ECO:0007669"/>
    <property type="project" value="UniProtKB-KW"/>
</dbReference>
<protein>
    <recommendedName>
        <fullName evidence="11">Nuclear distribution protein PAC1</fullName>
    </recommendedName>
    <alternativeName>
        <fullName evidence="11">Lissencephaly-1 homolog</fullName>
        <shortName evidence="11">LIS-1</shortName>
    </alternativeName>
    <alternativeName>
        <fullName evidence="11">nudF homolog</fullName>
    </alternativeName>
</protein>
<dbReference type="GO" id="GO:0000922">
    <property type="term" value="C:spindle pole"/>
    <property type="evidence" value="ECO:0007669"/>
    <property type="project" value="UniProtKB-SubCell"/>
</dbReference>
<comment type="caution">
    <text evidence="14">The sequence shown here is derived from an EMBL/GenBank/DDBJ whole genome shotgun (WGS) entry which is preliminary data.</text>
</comment>
<feature type="repeat" description="WD" evidence="12">
    <location>
        <begin position="294"/>
        <end position="335"/>
    </location>
</feature>
<feature type="repeat" description="WD" evidence="12">
    <location>
        <begin position="123"/>
        <end position="156"/>
    </location>
</feature>
<evidence type="ECO:0000256" key="12">
    <source>
        <dbReference type="PROSITE-ProRule" id="PRU00221"/>
    </source>
</evidence>
<comment type="subcellular location">
    <subcellularLocation>
        <location evidence="11">Cytoplasm</location>
        <location evidence="11">Cytoskeleton</location>
    </subcellularLocation>
    <subcellularLocation>
        <location evidence="11">Cytoplasm</location>
        <location evidence="11">Cytoskeleton</location>
        <location evidence="11">Spindle pole</location>
    </subcellularLocation>
    <text evidence="11">Localizes to the plus ends of microtubules and the mitotic spindle poles.</text>
</comment>
<keyword evidence="7 11" id="KW-0498">Mitosis</keyword>
<dbReference type="InterPro" id="IPR017252">
    <property type="entry name" value="Dynein_regulator_LIS1"/>
</dbReference>
<dbReference type="GO" id="GO:0051012">
    <property type="term" value="P:microtubule sliding"/>
    <property type="evidence" value="ECO:0007669"/>
    <property type="project" value="UniProtKB-UniRule"/>
</dbReference>
<dbReference type="GO" id="GO:0005875">
    <property type="term" value="C:microtubule associated complex"/>
    <property type="evidence" value="ECO:0007669"/>
    <property type="project" value="UniProtKB-UniRule"/>
</dbReference>
<keyword evidence="15" id="KW-1185">Reference proteome</keyword>
<dbReference type="InterPro" id="IPR015943">
    <property type="entry name" value="WD40/YVTN_repeat-like_dom_sf"/>
</dbReference>
<dbReference type="GO" id="GO:0070840">
    <property type="term" value="F:dynein complex binding"/>
    <property type="evidence" value="ECO:0007669"/>
    <property type="project" value="UniProtKB-UniRule"/>
</dbReference>
<dbReference type="InterPro" id="IPR037190">
    <property type="entry name" value="LIS1_N"/>
</dbReference>
<keyword evidence="4 11" id="KW-0132">Cell division</keyword>
<evidence type="ECO:0000256" key="7">
    <source>
        <dbReference type="ARBA" id="ARBA00022776"/>
    </source>
</evidence>
<dbReference type="SMART" id="SM00320">
    <property type="entry name" value="WD40"/>
    <property type="match status" value="7"/>
</dbReference>
<keyword evidence="8 11" id="KW-0175">Coiled coil</keyword>
<feature type="region of interest" description="Disordered" evidence="13">
    <location>
        <begin position="185"/>
        <end position="213"/>
    </location>
</feature>
<accession>A0A9W6YTK2</accession>
<dbReference type="CDD" id="cd00200">
    <property type="entry name" value="WD40"/>
    <property type="match status" value="1"/>
</dbReference>
<dbReference type="PRINTS" id="PR00320">
    <property type="entry name" value="GPROTEINBRPT"/>
</dbReference>
<dbReference type="Gene3D" id="1.20.960.30">
    <property type="match status" value="1"/>
</dbReference>
<evidence type="ECO:0000256" key="13">
    <source>
        <dbReference type="SAM" id="MobiDB-lite"/>
    </source>
</evidence>
<dbReference type="InterPro" id="IPR001680">
    <property type="entry name" value="WD40_rpt"/>
</dbReference>
<evidence type="ECO:0000256" key="3">
    <source>
        <dbReference type="ARBA" id="ARBA00022574"/>
    </source>
</evidence>
<feature type="repeat" description="WD" evidence="12">
    <location>
        <begin position="251"/>
        <end position="293"/>
    </location>
</feature>
<organism evidence="14 15">
    <name type="scientific">Ambrosiozyma monospora</name>
    <name type="common">Yeast</name>
    <name type="synonym">Endomycopsis monosporus</name>
    <dbReference type="NCBI Taxonomy" id="43982"/>
    <lineage>
        <taxon>Eukaryota</taxon>
        <taxon>Fungi</taxon>
        <taxon>Dikarya</taxon>
        <taxon>Ascomycota</taxon>
        <taxon>Saccharomycotina</taxon>
        <taxon>Pichiomycetes</taxon>
        <taxon>Pichiales</taxon>
        <taxon>Pichiaceae</taxon>
        <taxon>Ambrosiozyma</taxon>
    </lineage>
</organism>